<evidence type="ECO:0000256" key="5">
    <source>
        <dbReference type="ARBA" id="ARBA00022824"/>
    </source>
</evidence>
<dbReference type="GO" id="GO:0004573">
    <property type="term" value="F:Glc3Man9GlcNAc2 oligosaccharide glucosidase activity"/>
    <property type="evidence" value="ECO:0007669"/>
    <property type="project" value="UniProtKB-UniRule"/>
</dbReference>
<dbReference type="InterPro" id="IPR008928">
    <property type="entry name" value="6-hairpin_glycosidase_sf"/>
</dbReference>
<dbReference type="STRING" id="1229662.W3XAE5"/>
<sequence>MWSNGDGRQSMLRNLRDTCEQDDGMNGYGWTQYDTRTGGSQTIYDSKLHIDLTTEFFKSGDGLGWVVRVSGTPRSGAPADLKTALVWHIALEGAESMPNQGNLNCTAAKGHQAGANCFGTAPGLGPFELHQLSNTGNAFHEGTAVKSVTVTEDKIWKAKSVYMDVIKAASGKALLVNEPGNGNMHFIQVILEGPFSIDFTFRSNQSQLVTSDDFSSKSNAFYSSFPDQIDTVFPRSSPYQDQKYRSFISSLLSNLLGGQGFFYGDTRVDYSHDTAYEETSLDFWVQAEAAMKRATVTNTPPSTLLSHVPSRPFFPRGFLWDEGFHLLPIIEWDMDLAVSSLQSWLSRMDNDGWIEREQILGEEARSKVPKKFQTQYPHYANPPTLALLLPKIISKMTNESEYRGHESIYVTNLDEARRLLQQLFPLFKRQYEWFRRTQAGNFSAYPRPFNSNEEGYRWRGRSPGHTLTSGLDDYPRAEPPHPGELHLDALAWVGAMASALEIAAKYLGEDASTYTEQLENIRHSLDTIHWNKSALAYCDATIGTDGSFQHICHLGYMSLMPLLLGHLNSTHEKLTAVLDLVAEPNKLWSPHGLRSLSADDANYHTDEDYWRGAVWMNINVLAVLRLRDIGQDDNAQGVRARRLAADLRTRVIDTVCRSWEKTGFVWEQYNDQTGEGQRSRAFTGWTASIILLMGLDDIATDSLDGSSRAGIFGWSSMSAMLFITGLVFLAMFRRQLLGFCKRVGPGLLKRVQMFPIKRAYQEVVDLDELERPDHPRAS</sequence>
<comment type="similarity">
    <text evidence="2 12">Belongs to the glycosyl hydrolase 63 family.</text>
</comment>
<accession>W3XAE5</accession>
<dbReference type="Gene3D" id="1.50.10.10">
    <property type="match status" value="1"/>
</dbReference>
<keyword evidence="3 12" id="KW-0812">Transmembrane</keyword>
<dbReference type="EC" id="3.2.1.106" evidence="11 12"/>
<comment type="function">
    <text evidence="12">Cleaves the distal alpha 1,2-linked glucose residue from the Glc(3)Man(9)GlcNAc(2) oligosaccharide precursor.</text>
</comment>
<dbReference type="InterPro" id="IPR038518">
    <property type="entry name" value="Glyco_hydro_63N_sf"/>
</dbReference>
<evidence type="ECO:0000256" key="8">
    <source>
        <dbReference type="ARBA" id="ARBA00023136"/>
    </source>
</evidence>
<dbReference type="KEGG" id="pfy:PFICI_04949"/>
<name>W3XAE5_PESFW</name>
<protein>
    <recommendedName>
        <fullName evidence="11 12">Mannosyl-oligosaccharide glucosidase</fullName>
        <ecNumber evidence="11 12">3.2.1.106</ecNumber>
    </recommendedName>
    <alternativeName>
        <fullName evidence="13">Glucosidase I</fullName>
    </alternativeName>
</protein>
<comment type="pathway">
    <text evidence="13">Glycan metabolism; N-glycan degradation.</text>
</comment>
<dbReference type="PANTHER" id="PTHR10412:SF11">
    <property type="entry name" value="MANNOSYL-OLIGOSACCHARIDE GLUCOSIDASE"/>
    <property type="match status" value="1"/>
</dbReference>
<dbReference type="AlphaFoldDB" id="W3XAE5"/>
<evidence type="ECO:0000256" key="12">
    <source>
        <dbReference type="RuleBase" id="RU368089"/>
    </source>
</evidence>
<feature type="domain" description="Glycosyl hydrolase family 63 C-terminal" evidence="14">
    <location>
        <begin position="210"/>
        <end position="694"/>
    </location>
</feature>
<proteinExistence type="inferred from homology"/>
<dbReference type="HOGENOM" id="CLU_007380_2_0_1"/>
<feature type="domain" description="Glycosyl hydrolase family 63 N-terminal" evidence="15">
    <location>
        <begin position="1"/>
        <end position="169"/>
    </location>
</feature>
<dbReference type="InterPro" id="IPR031631">
    <property type="entry name" value="Glyco_hydro_63N"/>
</dbReference>
<dbReference type="Proteomes" id="UP000030651">
    <property type="component" value="Unassembled WGS sequence"/>
</dbReference>
<dbReference type="InterPro" id="IPR012341">
    <property type="entry name" value="6hp_glycosidase-like_sf"/>
</dbReference>
<keyword evidence="6" id="KW-0735">Signal-anchor</keyword>
<dbReference type="EMBL" id="KI912111">
    <property type="protein sequence ID" value="ETS83073.1"/>
    <property type="molecule type" value="Genomic_DNA"/>
</dbReference>
<gene>
    <name evidence="16" type="ORF">PFICI_04949</name>
</gene>
<dbReference type="OMA" id="GWTACVI"/>
<dbReference type="FunCoup" id="W3XAE5">
    <property type="interactions" value="598"/>
</dbReference>
<keyword evidence="8 12" id="KW-0472">Membrane</keyword>
<dbReference type="OrthoDB" id="410058at2759"/>
<dbReference type="Pfam" id="PF03200">
    <property type="entry name" value="Glyco_hydro_63"/>
    <property type="match status" value="1"/>
</dbReference>
<keyword evidence="10 12" id="KW-0326">Glycosidase</keyword>
<evidence type="ECO:0000313" key="17">
    <source>
        <dbReference type="Proteomes" id="UP000030651"/>
    </source>
</evidence>
<evidence type="ECO:0000313" key="16">
    <source>
        <dbReference type="EMBL" id="ETS83073.1"/>
    </source>
</evidence>
<evidence type="ECO:0000256" key="2">
    <source>
        <dbReference type="ARBA" id="ARBA00010833"/>
    </source>
</evidence>
<keyword evidence="9 13" id="KW-0325">Glycoprotein</keyword>
<dbReference type="GeneID" id="19269962"/>
<dbReference type="InterPro" id="IPR004888">
    <property type="entry name" value="Glycoside_hydrolase_63"/>
</dbReference>
<evidence type="ECO:0000256" key="6">
    <source>
        <dbReference type="ARBA" id="ARBA00022968"/>
    </source>
</evidence>
<keyword evidence="17" id="KW-1185">Reference proteome</keyword>
<dbReference type="InParanoid" id="W3XAE5"/>
<evidence type="ECO:0000256" key="1">
    <source>
        <dbReference type="ARBA" id="ARBA00004648"/>
    </source>
</evidence>
<organism evidence="16 17">
    <name type="scientific">Pestalotiopsis fici (strain W106-1 / CGMCC3.15140)</name>
    <dbReference type="NCBI Taxonomy" id="1229662"/>
    <lineage>
        <taxon>Eukaryota</taxon>
        <taxon>Fungi</taxon>
        <taxon>Dikarya</taxon>
        <taxon>Ascomycota</taxon>
        <taxon>Pezizomycotina</taxon>
        <taxon>Sordariomycetes</taxon>
        <taxon>Xylariomycetidae</taxon>
        <taxon>Amphisphaeriales</taxon>
        <taxon>Sporocadaceae</taxon>
        <taxon>Pestalotiopsis</taxon>
    </lineage>
</organism>
<dbReference type="Gene3D" id="2.70.98.110">
    <property type="entry name" value="Glycosyl hydrolase family 63, N-terminal domain"/>
    <property type="match status" value="1"/>
</dbReference>
<keyword evidence="7 12" id="KW-1133">Transmembrane helix</keyword>
<evidence type="ECO:0000256" key="13">
    <source>
        <dbReference type="RuleBase" id="RU369107"/>
    </source>
</evidence>
<evidence type="ECO:0000256" key="4">
    <source>
        <dbReference type="ARBA" id="ARBA00022801"/>
    </source>
</evidence>
<feature type="transmembrane region" description="Helical" evidence="12">
    <location>
        <begin position="711"/>
        <end position="732"/>
    </location>
</feature>
<dbReference type="Pfam" id="PF16923">
    <property type="entry name" value="Glyco_hydro_63N"/>
    <property type="match status" value="1"/>
</dbReference>
<keyword evidence="4 12" id="KW-0378">Hydrolase</keyword>
<dbReference type="GO" id="GO:0005789">
    <property type="term" value="C:endoplasmic reticulum membrane"/>
    <property type="evidence" value="ECO:0007669"/>
    <property type="project" value="UniProtKB-SubCell"/>
</dbReference>
<evidence type="ECO:0000256" key="11">
    <source>
        <dbReference type="ARBA" id="ARBA00038888"/>
    </source>
</evidence>
<comment type="subcellular location">
    <subcellularLocation>
        <location evidence="1 12">Endoplasmic reticulum membrane</location>
        <topology evidence="1 12">Single-pass type II membrane protein</topology>
    </subcellularLocation>
</comment>
<reference evidence="17" key="1">
    <citation type="journal article" date="2015" name="BMC Genomics">
        <title>Genomic and transcriptomic analysis of the endophytic fungus Pestalotiopsis fici reveals its lifestyle and high potential for synthesis of natural products.</title>
        <authorList>
            <person name="Wang X."/>
            <person name="Zhang X."/>
            <person name="Liu L."/>
            <person name="Xiang M."/>
            <person name="Wang W."/>
            <person name="Sun X."/>
            <person name="Che Y."/>
            <person name="Guo L."/>
            <person name="Liu G."/>
            <person name="Guo L."/>
            <person name="Wang C."/>
            <person name="Yin W.B."/>
            <person name="Stadler M."/>
            <person name="Zhang X."/>
            <person name="Liu X."/>
        </authorList>
    </citation>
    <scope>NUCLEOTIDE SEQUENCE [LARGE SCALE GENOMIC DNA]</scope>
    <source>
        <strain evidence="17">W106-1 / CGMCC3.15140</strain>
    </source>
</reference>
<evidence type="ECO:0000256" key="9">
    <source>
        <dbReference type="ARBA" id="ARBA00023180"/>
    </source>
</evidence>
<evidence type="ECO:0000256" key="7">
    <source>
        <dbReference type="ARBA" id="ARBA00022989"/>
    </source>
</evidence>
<dbReference type="GO" id="GO:0006487">
    <property type="term" value="P:protein N-linked glycosylation"/>
    <property type="evidence" value="ECO:0007669"/>
    <property type="project" value="UniProtKB-UniRule"/>
</dbReference>
<dbReference type="RefSeq" id="XP_007831721.1">
    <property type="nucleotide sequence ID" value="XM_007833530.1"/>
</dbReference>
<evidence type="ECO:0000256" key="3">
    <source>
        <dbReference type="ARBA" id="ARBA00022692"/>
    </source>
</evidence>
<dbReference type="GO" id="GO:0009311">
    <property type="term" value="P:oligosaccharide metabolic process"/>
    <property type="evidence" value="ECO:0007669"/>
    <property type="project" value="UniProtKB-UniRule"/>
</dbReference>
<evidence type="ECO:0000259" key="14">
    <source>
        <dbReference type="Pfam" id="PF03200"/>
    </source>
</evidence>
<dbReference type="PANTHER" id="PTHR10412">
    <property type="entry name" value="MANNOSYL-OLIGOSACCHARIDE GLUCOSIDASE"/>
    <property type="match status" value="1"/>
</dbReference>
<keyword evidence="5 12" id="KW-0256">Endoplasmic reticulum</keyword>
<dbReference type="eggNOG" id="KOG2161">
    <property type="taxonomic scope" value="Eukaryota"/>
</dbReference>
<dbReference type="SUPFAM" id="SSF48208">
    <property type="entry name" value="Six-hairpin glycosidases"/>
    <property type="match status" value="1"/>
</dbReference>
<dbReference type="InterPro" id="IPR031335">
    <property type="entry name" value="Glyco_hydro_63_C"/>
</dbReference>
<evidence type="ECO:0000259" key="15">
    <source>
        <dbReference type="Pfam" id="PF16923"/>
    </source>
</evidence>
<evidence type="ECO:0000256" key="10">
    <source>
        <dbReference type="ARBA" id="ARBA00023295"/>
    </source>
</evidence>
<comment type="catalytic activity">
    <reaction evidence="12">
        <text>N(4)-(alpha-D-Glc-(1-&gt;2)-alpha-D-Glc-(1-&gt;3)-alpha-D-Glc-(1-&gt;3)-alpha-D-Man-(1-&gt;2)-alpha-D-Man-(1-&gt;2)-alpha-D-Man-(1-&gt;3)-[alpha-D-Man-(1-&gt;2)-alpha-D-Man-(1-&gt;3)-[alpha-D-Man-(1-&gt;2)-alpha-D-Man-(1-&gt;6)]-alpha-D-Man-(1-&gt;6)]-beta-D-Man-(1-&gt;4)-beta-D-GlcNAc-(1-&gt;4)-beta-D-GlcNAc)-L-asparaginyl-[protein] + H2O = N(4)-(alpha-D-Glc-(1-&gt;3)-alpha-D-Glc-(1-&gt;3)-alpha-D-Man-(1-&gt;2)-alpha-D-Man-(1-&gt;2)-alpha-D-Man-(1-&gt;3)-[alpha-D-Man-(1-&gt;2)-alpha-D-Man-(1-&gt;3)-[alpha-D-Man-(1-&gt;2)-alpha-D-Man-(1-&gt;6)]-alpha-D-Man-(1-&gt;6)]-beta-D-Man-(1-&gt;4)-beta-D-GlcNAc-(1-&gt;4)-beta-D-GlcNAc)-L-asparaginyl-[protein] + beta-D-glucose</text>
        <dbReference type="Rhea" id="RHEA:55988"/>
        <dbReference type="Rhea" id="RHEA-COMP:12806"/>
        <dbReference type="Rhea" id="RHEA-COMP:14355"/>
        <dbReference type="ChEBI" id="CHEBI:15377"/>
        <dbReference type="ChEBI" id="CHEBI:15903"/>
        <dbReference type="ChEBI" id="CHEBI:59082"/>
        <dbReference type="ChEBI" id="CHEBI:132537"/>
        <dbReference type="EC" id="3.2.1.106"/>
    </reaction>
</comment>